<keyword evidence="3" id="KW-0378">Hydrolase</keyword>
<dbReference type="GO" id="GO:0016787">
    <property type="term" value="F:hydrolase activity"/>
    <property type="evidence" value="ECO:0007669"/>
    <property type="project" value="UniProtKB-KW"/>
</dbReference>
<feature type="chain" id="PRO_5026893080" evidence="1">
    <location>
        <begin position="35"/>
        <end position="446"/>
    </location>
</feature>
<dbReference type="PANTHER" id="PTHR43283">
    <property type="entry name" value="BETA-LACTAMASE-RELATED"/>
    <property type="match status" value="1"/>
</dbReference>
<dbReference type="InterPro" id="IPR001466">
    <property type="entry name" value="Beta-lactam-related"/>
</dbReference>
<accession>A0A6P2LAB6</accession>
<evidence type="ECO:0000313" key="4">
    <source>
        <dbReference type="Proteomes" id="UP000494218"/>
    </source>
</evidence>
<name>A0A6P2LAB6_BURL3</name>
<dbReference type="Gene3D" id="3.40.710.10">
    <property type="entry name" value="DD-peptidase/beta-lactamase superfamily"/>
    <property type="match status" value="1"/>
</dbReference>
<gene>
    <name evidence="3" type="ORF">BLA23254_03161</name>
</gene>
<dbReference type="Pfam" id="PF00144">
    <property type="entry name" value="Beta-lactamase"/>
    <property type="match status" value="1"/>
</dbReference>
<organism evidence="3 4">
    <name type="scientific">Burkholderia lata (strain ATCC 17760 / DSM 23089 / LMG 22485 / NCIMB 9086 / R18194 / 383)</name>
    <dbReference type="NCBI Taxonomy" id="482957"/>
    <lineage>
        <taxon>Bacteria</taxon>
        <taxon>Pseudomonadati</taxon>
        <taxon>Pseudomonadota</taxon>
        <taxon>Betaproteobacteria</taxon>
        <taxon>Burkholderiales</taxon>
        <taxon>Burkholderiaceae</taxon>
        <taxon>Burkholderia</taxon>
        <taxon>Burkholderia cepacia complex</taxon>
    </lineage>
</organism>
<dbReference type="RefSeq" id="WP_175032066.1">
    <property type="nucleotide sequence ID" value="NZ_CABVPW010000014.1"/>
</dbReference>
<dbReference type="Proteomes" id="UP000494218">
    <property type="component" value="Unassembled WGS sequence"/>
</dbReference>
<evidence type="ECO:0000313" key="3">
    <source>
        <dbReference type="EMBL" id="VWB67924.1"/>
    </source>
</evidence>
<feature type="signal peptide" evidence="1">
    <location>
        <begin position="1"/>
        <end position="34"/>
    </location>
</feature>
<dbReference type="AlphaFoldDB" id="A0A6P2LAB6"/>
<proteinExistence type="predicted"/>
<dbReference type="InterPro" id="IPR012338">
    <property type="entry name" value="Beta-lactam/transpept-like"/>
</dbReference>
<evidence type="ECO:0000259" key="2">
    <source>
        <dbReference type="Pfam" id="PF00144"/>
    </source>
</evidence>
<keyword evidence="1" id="KW-0732">Signal</keyword>
<reference evidence="3 4" key="1">
    <citation type="submission" date="2019-09" db="EMBL/GenBank/DDBJ databases">
        <authorList>
            <person name="Depoorter E."/>
        </authorList>
    </citation>
    <scope>NUCLEOTIDE SEQUENCE [LARGE SCALE GENOMIC DNA]</scope>
    <source>
        <strain evidence="3">LMG 23254</strain>
    </source>
</reference>
<dbReference type="SUPFAM" id="SSF56601">
    <property type="entry name" value="beta-lactamase/transpeptidase-like"/>
    <property type="match status" value="1"/>
</dbReference>
<dbReference type="EMBL" id="CABVPW010000014">
    <property type="protein sequence ID" value="VWB67924.1"/>
    <property type="molecule type" value="Genomic_DNA"/>
</dbReference>
<dbReference type="PANTHER" id="PTHR43283:SF7">
    <property type="entry name" value="BETA-LACTAMASE-RELATED DOMAIN-CONTAINING PROTEIN"/>
    <property type="match status" value="1"/>
</dbReference>
<protein>
    <submittedName>
        <fullName evidence="3">6-aminohexanoate-dimer hydrolase</fullName>
    </submittedName>
</protein>
<evidence type="ECO:0000256" key="1">
    <source>
        <dbReference type="SAM" id="SignalP"/>
    </source>
</evidence>
<sequence length="446" mass="47689">MRIHRRFTAARRIRRLADTFVLAGWLALAASAHAVPAATDAVMPGMMQGFPPPADQVVNRANAFTPARLRWALGNTRLLAPTAGIRHAAAPMPLPEQPASGLDTLPVTIGGETLTLDAYLRATHTDGFIVVQRGRIVYERYFDGFRPDQPHAWASMTKSVTGLLAAQMIESGVLDAGAPLARTVPELADTPFGSATLQQNLDMEVPTAYAPGIPPDLGLFGAVGLVPHREGAPASIADFLLTVQRVPDVAPGSAWFYQNGSPEAVAWAMQRATGQSWSALVERWLWRDFAEDDAYVVVDRNAMAMASGGLYTTLRDAARFAERVRTGFGGARGALPAATIRAALQPAHNAALFAKGNMIAGKDGYAYRDYWYQVNDGDGSFAAAGRFGQSILVEPKTALTIVKFSSSPDFAPRALDAQGATKRPRAALERGDALSAVARAVAEKLR</sequence>
<dbReference type="InterPro" id="IPR050789">
    <property type="entry name" value="Diverse_Enzym_Activities"/>
</dbReference>
<feature type="domain" description="Beta-lactamase-related" evidence="2">
    <location>
        <begin position="127"/>
        <end position="414"/>
    </location>
</feature>